<evidence type="ECO:0000256" key="1">
    <source>
        <dbReference type="ARBA" id="ARBA00010319"/>
    </source>
</evidence>
<feature type="domain" description="FAM91 N-terminal" evidence="2">
    <location>
        <begin position="9"/>
        <end position="305"/>
    </location>
</feature>
<dbReference type="InterPro" id="IPR028091">
    <property type="entry name" value="FAM91_N_dom"/>
</dbReference>
<dbReference type="PANTHER" id="PTHR28441:SF2">
    <property type="entry name" value="PROTEIN FAM91A1"/>
    <property type="match status" value="1"/>
</dbReference>
<dbReference type="AlphaFoldDB" id="T2MCA1"/>
<dbReference type="InterPro" id="IPR039199">
    <property type="entry name" value="FAM91"/>
</dbReference>
<protein>
    <submittedName>
        <fullName evidence="4">Protein FAM91A1</fullName>
    </submittedName>
</protein>
<sequence>MMNPEIEAHIKNNNSWSKLPQSVKQTLGNNEQNWAKCVSDYSIRNQYRFKTSIVRHVRKDEKNYYQELIQYSRDHLMLYPYHLSDIFVKGLRLTPFIYYCKMMEDIMVNERSYDTLPNFTAADCFHLLGIGRNQYIEIMNQCKSSKRFFRARKPPRDLLPIKPTLSIASWWVAHPGCVTDEDIKLCNSSEITIIDKLIDKGALPVSELNMDAVTALYNRGLIYMEVPIKDDDFIVVPPLENFIMNRVLGDYMEAMLYKVFVSIDEHTTVKELAQVLEIDLSLTKNAISLFCRLGLAYRKEDGEEKSKDVPTLLLNKSRKFDGSSADILLDFEDDQCINGNLEKEDDPEVLLEIESSTMLSETAYTKRIAFLFDSTLTAFLMMGNLSQGLKRHAVTMFEVGKLTDESLDNFVAELEKIENVTNEGEAQRYFDHAEILKNTIQYLRNNKDLNIDQDMKDMSALKLDLVRCESMNSLDPAVCSRIFQKKYSLLISMAPLSNEIRPIASCCPPHIGPAIPEVNSVWFKLFFYSKLKQGPPSLLLVKGTRLKQLPSIFHNFERLLITTWSHDPVIAHTSNVLFSLNEALMHSPVLVQGDGINGEGDTLNISFPLDEKCLRESGQIPQILQNINDAFNLTTSCGYITLLNLKKNVGSSSLVNENIKCSNENLDLSSKDSWVPLQLSYGIPLFDHELNKQVTFKMVMGGLCKDTSFIGLELILSFEFFFCGFFLPTTGGQNLYFLNEDYILDCPAIAVSSFFLIMGGSTFDGPAIVVSSLPSTMGDSTCDGPVITVSSLKSTMGDSTFDGPEIAVFSLPLTIAQDNPNVYNSAQDNPSVYISAQDNPNVYNSAQDNPNVYNCAQDNPNVYNSAQDNLRKNSIV</sequence>
<feature type="domain" description="FAM91 C-terminal" evidence="3">
    <location>
        <begin position="365"/>
        <end position="708"/>
    </location>
</feature>
<accession>T2MCA1</accession>
<name>T2MCA1_HYDVU</name>
<dbReference type="InterPro" id="IPR028097">
    <property type="entry name" value="FAM91_C_dom"/>
</dbReference>
<evidence type="ECO:0000259" key="2">
    <source>
        <dbReference type="Pfam" id="PF14647"/>
    </source>
</evidence>
<reference evidence="4" key="1">
    <citation type="journal article" date="2013" name="Genome Biol. Evol.">
        <title>Punctuated emergences of genetic and phenotypic innovations in eumetazoan, bilaterian, euteleostome, and hominidae ancestors.</title>
        <authorList>
            <person name="Wenger Y."/>
            <person name="Galliot B."/>
        </authorList>
    </citation>
    <scope>NUCLEOTIDE SEQUENCE</scope>
    <source>
        <tissue evidence="4">Whole animals</tissue>
    </source>
</reference>
<proteinExistence type="evidence at transcript level"/>
<organism evidence="4">
    <name type="scientific">Hydra vulgaris</name>
    <name type="common">Hydra</name>
    <name type="synonym">Hydra attenuata</name>
    <dbReference type="NCBI Taxonomy" id="6087"/>
    <lineage>
        <taxon>Eukaryota</taxon>
        <taxon>Metazoa</taxon>
        <taxon>Cnidaria</taxon>
        <taxon>Hydrozoa</taxon>
        <taxon>Hydroidolina</taxon>
        <taxon>Anthoathecata</taxon>
        <taxon>Aplanulata</taxon>
        <taxon>Hydridae</taxon>
        <taxon>Hydra</taxon>
    </lineage>
</organism>
<comment type="similarity">
    <text evidence="1">Belongs to the FAM91 family.</text>
</comment>
<gene>
    <name evidence="4" type="primary">FAM91A1</name>
</gene>
<dbReference type="PANTHER" id="PTHR28441">
    <property type="entry name" value="PROTEIN FAM91A1"/>
    <property type="match status" value="1"/>
</dbReference>
<evidence type="ECO:0000259" key="3">
    <source>
        <dbReference type="Pfam" id="PF14648"/>
    </source>
</evidence>
<dbReference type="EMBL" id="HAAD01003293">
    <property type="protein sequence ID" value="CDG69525.1"/>
    <property type="molecule type" value="mRNA"/>
</dbReference>
<dbReference type="Pfam" id="PF14647">
    <property type="entry name" value="FAM91_N"/>
    <property type="match status" value="1"/>
</dbReference>
<dbReference type="OrthoDB" id="1101576at2759"/>
<dbReference type="Pfam" id="PF14648">
    <property type="entry name" value="FAM91_C"/>
    <property type="match status" value="1"/>
</dbReference>
<evidence type="ECO:0000313" key="4">
    <source>
        <dbReference type="EMBL" id="CDG69525.1"/>
    </source>
</evidence>